<keyword evidence="7" id="KW-1185">Reference proteome</keyword>
<evidence type="ECO:0000256" key="4">
    <source>
        <dbReference type="SAM" id="SignalP"/>
    </source>
</evidence>
<dbReference type="InterPro" id="IPR009003">
    <property type="entry name" value="Peptidase_S1_PA"/>
</dbReference>
<dbReference type="PROSITE" id="PS50240">
    <property type="entry name" value="TRYPSIN_DOM"/>
    <property type="match status" value="1"/>
</dbReference>
<feature type="compositionally biased region" description="Low complexity" evidence="3">
    <location>
        <begin position="575"/>
        <end position="590"/>
    </location>
</feature>
<feature type="region of interest" description="Disordered" evidence="3">
    <location>
        <begin position="722"/>
        <end position="748"/>
    </location>
</feature>
<evidence type="ECO:0000313" key="7">
    <source>
        <dbReference type="Proteomes" id="UP000594260"/>
    </source>
</evidence>
<dbReference type="InterPro" id="IPR040479">
    <property type="entry name" value="CLIP_SPH_mas"/>
</dbReference>
<dbReference type="Proteomes" id="UP000594260">
    <property type="component" value="Unplaced"/>
</dbReference>
<evidence type="ECO:0000259" key="5">
    <source>
        <dbReference type="PROSITE" id="PS50240"/>
    </source>
</evidence>
<dbReference type="CDD" id="cd00190">
    <property type="entry name" value="Tryp_SPc"/>
    <property type="match status" value="1"/>
</dbReference>
<dbReference type="InterPro" id="IPR001254">
    <property type="entry name" value="Trypsin_dom"/>
</dbReference>
<keyword evidence="1" id="KW-1015">Disulfide bond</keyword>
<dbReference type="PANTHER" id="PTHR24252">
    <property type="entry name" value="ACROSIN-RELATED"/>
    <property type="match status" value="1"/>
</dbReference>
<dbReference type="RefSeq" id="XP_022665738.1">
    <property type="nucleotide sequence ID" value="XM_022810003.1"/>
</dbReference>
<dbReference type="Pfam" id="PF18398">
    <property type="entry name" value="CLIP_SPH_mas"/>
    <property type="match status" value="4"/>
</dbReference>
<dbReference type="GO" id="GO:0004252">
    <property type="term" value="F:serine-type endopeptidase activity"/>
    <property type="evidence" value="ECO:0007669"/>
    <property type="project" value="InterPro"/>
</dbReference>
<keyword evidence="4" id="KW-0732">Signal</keyword>
<dbReference type="FunFam" id="2.40.10.10:FF:000002">
    <property type="entry name" value="Transmembrane protease serine"/>
    <property type="match status" value="1"/>
</dbReference>
<feature type="region of interest" description="Disordered" evidence="3">
    <location>
        <begin position="91"/>
        <end position="135"/>
    </location>
</feature>
<protein>
    <recommendedName>
        <fullName evidence="5">Peptidase S1 domain-containing protein</fullName>
    </recommendedName>
</protein>
<dbReference type="InParanoid" id="A0A7M7KEU8"/>
<evidence type="ECO:0000313" key="6">
    <source>
        <dbReference type="EnsemblMetazoa" id="XP_022665738"/>
    </source>
</evidence>
<evidence type="ECO:0000256" key="1">
    <source>
        <dbReference type="ARBA" id="ARBA00023157"/>
    </source>
</evidence>
<dbReference type="KEGG" id="vde:111252327"/>
<dbReference type="PROSITE" id="PS00134">
    <property type="entry name" value="TRYPSIN_HIS"/>
    <property type="match status" value="1"/>
</dbReference>
<dbReference type="GeneID" id="111252327"/>
<dbReference type="OrthoDB" id="6437225at2759"/>
<dbReference type="SUPFAM" id="SSF50494">
    <property type="entry name" value="Trypsin-like serine proteases"/>
    <property type="match status" value="1"/>
</dbReference>
<dbReference type="OMA" id="CIENAPG"/>
<feature type="domain" description="Peptidase S1" evidence="5">
    <location>
        <begin position="758"/>
        <end position="1009"/>
    </location>
</feature>
<accession>A0A7M7KEU8</accession>
<dbReference type="Gene3D" id="2.40.10.10">
    <property type="entry name" value="Trypsin-like serine proteases"/>
    <property type="match status" value="1"/>
</dbReference>
<feature type="signal peptide" evidence="4">
    <location>
        <begin position="1"/>
        <end position="19"/>
    </location>
</feature>
<feature type="compositionally biased region" description="Polar residues" evidence="3">
    <location>
        <begin position="726"/>
        <end position="735"/>
    </location>
</feature>
<dbReference type="EnsemblMetazoa" id="XM_022810003">
    <property type="protein sequence ID" value="XP_022665738"/>
    <property type="gene ID" value="LOC111252327"/>
</dbReference>
<dbReference type="InterPro" id="IPR043504">
    <property type="entry name" value="Peptidase_S1_PA_chymotrypsin"/>
</dbReference>
<dbReference type="FunFam" id="2.40.10.10:FF:000068">
    <property type="entry name" value="transmembrane protease serine 2"/>
    <property type="match status" value="1"/>
</dbReference>
<evidence type="ECO:0000256" key="2">
    <source>
        <dbReference type="ARBA" id="ARBA00024195"/>
    </source>
</evidence>
<feature type="region of interest" description="Disordered" evidence="3">
    <location>
        <begin position="487"/>
        <end position="629"/>
    </location>
</feature>
<evidence type="ECO:0000256" key="3">
    <source>
        <dbReference type="SAM" id="MobiDB-lite"/>
    </source>
</evidence>
<dbReference type="PANTHER" id="PTHR24252:SF10">
    <property type="entry name" value="SERINE PROTEASE 56"/>
    <property type="match status" value="1"/>
</dbReference>
<dbReference type="InterPro" id="IPR018114">
    <property type="entry name" value="TRYPSIN_HIS"/>
</dbReference>
<dbReference type="AlphaFoldDB" id="A0A7M7KEU8"/>
<feature type="chain" id="PRO_5029759594" description="Peptidase S1 domain-containing protein" evidence="4">
    <location>
        <begin position="20"/>
        <end position="1013"/>
    </location>
</feature>
<proteinExistence type="inferred from homology"/>
<feature type="compositionally biased region" description="Polar residues" evidence="3">
    <location>
        <begin position="618"/>
        <end position="629"/>
    </location>
</feature>
<feature type="compositionally biased region" description="Polar residues" evidence="3">
    <location>
        <begin position="519"/>
        <end position="532"/>
    </location>
</feature>
<dbReference type="GO" id="GO:0006508">
    <property type="term" value="P:proteolysis"/>
    <property type="evidence" value="ECO:0007669"/>
    <property type="project" value="InterPro"/>
</dbReference>
<name>A0A7M7KEU8_VARDE</name>
<dbReference type="PRINTS" id="PR00722">
    <property type="entry name" value="CHYMOTRYPSIN"/>
</dbReference>
<reference evidence="6" key="1">
    <citation type="submission" date="2021-01" db="UniProtKB">
        <authorList>
            <consortium name="EnsemblMetazoa"/>
        </authorList>
    </citation>
    <scope>IDENTIFICATION</scope>
</reference>
<dbReference type="Pfam" id="PF00089">
    <property type="entry name" value="Trypsin"/>
    <property type="match status" value="1"/>
</dbReference>
<dbReference type="SMART" id="SM00020">
    <property type="entry name" value="Tryp_SPc"/>
    <property type="match status" value="1"/>
</dbReference>
<organism evidence="6 7">
    <name type="scientific">Varroa destructor</name>
    <name type="common">Honeybee mite</name>
    <dbReference type="NCBI Taxonomy" id="109461"/>
    <lineage>
        <taxon>Eukaryota</taxon>
        <taxon>Metazoa</taxon>
        <taxon>Ecdysozoa</taxon>
        <taxon>Arthropoda</taxon>
        <taxon>Chelicerata</taxon>
        <taxon>Arachnida</taxon>
        <taxon>Acari</taxon>
        <taxon>Parasitiformes</taxon>
        <taxon>Mesostigmata</taxon>
        <taxon>Gamasina</taxon>
        <taxon>Dermanyssoidea</taxon>
        <taxon>Varroidae</taxon>
        <taxon>Varroa</taxon>
    </lineage>
</organism>
<sequence length="1013" mass="105158">MMLLLKQFILTVFVVRAGAQDTSALITGILGSLTSTSKNQGCPGECVHAITALLCEQTLSDAQCDAAYLRCCITKSPVNVASSSEIGNAFVKGAPATGGQGQDETPATKPTPQPLKGDSDSTSDSQPPFPPADHSINATALLLGDRVEPDVRIETINTSNESKSASTSAVPTDPKYKTGSAITNINCPGACISETFAAYCRVSIADGLCGHGGLCCANENEGQTVTAGQDGKSSKQPIEIEKKAGRPIECTGSCVSSLFSLLCDKVDYTATCNSGGVCCLNTGATSTPTTTSSPPPASLTLPTCVGRCLPGFMHTACRSKGNQVSTETTMCPPATICCLDTPGRAGGGDVYTNDRGPDGPGIILTGPPNVQSPFPLSGSSRFAVPTTLNKQPSVSGELFGLPLPIQEEAIGPLSSAELVTKIASTIQCPGSCIAPLMKFTCFGSNDVFPHFKCTDGYMCCADTSDVKRTLSAAIILNQVGPLGPHSVPPGGLIPVPTDGSLFAQRPSPGELPPHGDNKLNPSSEPQESQLQPINVRPPTNIVQQSGALSERLPNGPKTPPVAIAPATSPQPHSPPLSSGSPPLSPPASQGNFVPALRPRPGQSPVALPQESTDMLLPSPTSLSASQPLVPSITPVSGTRLKSPSYHVNTPNQSSFLGSKNFNRVFRPIGQSEPVITNTGAKPTPSSPASSPVLTAGGFVPTRAASPSIISVPSLTDSPPILPAPHSQASRESNGTRLKGFSREPLSCGRRSGARQQKVIGGKDAGLGDWCWQAAIYNEKGQYVCGGALIGPQWIVTAAHCVTKYVRNGDTFFVEVGSVDLTARHGHSRKKAWASYIHHNYNENTLDNDIALVKVLNPFNVNSSSISAACTVCLPGKQGSKNPEQAAQGQEGQSTRCTVTGYGALQEGGPVAMRVRQVELPMVEERTCVAQLSAATAKLFKLPASTFCAGGEKGNDACQGDGGSPMVCDMGGFYELKGLVSWGLGCGRQDVPGVYVKVSSFIGWINQIISVNTA</sequence>
<dbReference type="InterPro" id="IPR001314">
    <property type="entry name" value="Peptidase_S1A"/>
</dbReference>
<comment type="similarity">
    <text evidence="2">Belongs to the peptidase S1 family. CLIP subfamily.</text>
</comment>